<protein>
    <submittedName>
        <fullName evidence="1">Uncharacterized protein</fullName>
    </submittedName>
</protein>
<dbReference type="Proteomes" id="UP000054485">
    <property type="component" value="Unassembled WGS sequence"/>
</dbReference>
<organism evidence="1 2">
    <name type="scientific">Suillus luteus UH-Slu-Lm8-n1</name>
    <dbReference type="NCBI Taxonomy" id="930992"/>
    <lineage>
        <taxon>Eukaryota</taxon>
        <taxon>Fungi</taxon>
        <taxon>Dikarya</taxon>
        <taxon>Basidiomycota</taxon>
        <taxon>Agaricomycotina</taxon>
        <taxon>Agaricomycetes</taxon>
        <taxon>Agaricomycetidae</taxon>
        <taxon>Boletales</taxon>
        <taxon>Suillineae</taxon>
        <taxon>Suillaceae</taxon>
        <taxon>Suillus</taxon>
    </lineage>
</organism>
<dbReference type="AlphaFoldDB" id="A0A0D0BZ52"/>
<evidence type="ECO:0000313" key="1">
    <source>
        <dbReference type="EMBL" id="KIK48063.1"/>
    </source>
</evidence>
<keyword evidence="2" id="KW-1185">Reference proteome</keyword>
<sequence>MLHSTLEVCFPGSPVIGLIWGSLHINHSRTICVKRTLTSDDSSTFNWRQPTVNSVDAVQGFIHTNTLSHQRKSPDA</sequence>
<proteinExistence type="predicted"/>
<dbReference type="HOGENOM" id="CLU_2656077_0_0_1"/>
<dbReference type="InParanoid" id="A0A0D0BZ52"/>
<evidence type="ECO:0000313" key="2">
    <source>
        <dbReference type="Proteomes" id="UP000054485"/>
    </source>
</evidence>
<name>A0A0D0BZ52_9AGAM</name>
<dbReference type="EMBL" id="KN835141">
    <property type="protein sequence ID" value="KIK48063.1"/>
    <property type="molecule type" value="Genomic_DNA"/>
</dbReference>
<gene>
    <name evidence="1" type="ORF">CY34DRAFT_798692</name>
</gene>
<accession>A0A0D0BZ52</accession>
<reference evidence="2" key="2">
    <citation type="submission" date="2015-01" db="EMBL/GenBank/DDBJ databases">
        <title>Evolutionary Origins and Diversification of the Mycorrhizal Mutualists.</title>
        <authorList>
            <consortium name="DOE Joint Genome Institute"/>
            <consortium name="Mycorrhizal Genomics Consortium"/>
            <person name="Kohler A."/>
            <person name="Kuo A."/>
            <person name="Nagy L.G."/>
            <person name="Floudas D."/>
            <person name="Copeland A."/>
            <person name="Barry K.W."/>
            <person name="Cichocki N."/>
            <person name="Veneault-Fourrey C."/>
            <person name="LaButti K."/>
            <person name="Lindquist E.A."/>
            <person name="Lipzen A."/>
            <person name="Lundell T."/>
            <person name="Morin E."/>
            <person name="Murat C."/>
            <person name="Riley R."/>
            <person name="Ohm R."/>
            <person name="Sun H."/>
            <person name="Tunlid A."/>
            <person name="Henrissat B."/>
            <person name="Grigoriev I.V."/>
            <person name="Hibbett D.S."/>
            <person name="Martin F."/>
        </authorList>
    </citation>
    <scope>NUCLEOTIDE SEQUENCE [LARGE SCALE GENOMIC DNA]</scope>
    <source>
        <strain evidence="2">UH-Slu-Lm8-n1</strain>
    </source>
</reference>
<reference evidence="1 2" key="1">
    <citation type="submission" date="2014-04" db="EMBL/GenBank/DDBJ databases">
        <authorList>
            <consortium name="DOE Joint Genome Institute"/>
            <person name="Kuo A."/>
            <person name="Ruytinx J."/>
            <person name="Rineau F."/>
            <person name="Colpaert J."/>
            <person name="Kohler A."/>
            <person name="Nagy L.G."/>
            <person name="Floudas D."/>
            <person name="Copeland A."/>
            <person name="Barry K.W."/>
            <person name="Cichocki N."/>
            <person name="Veneault-Fourrey C."/>
            <person name="LaButti K."/>
            <person name="Lindquist E.A."/>
            <person name="Lipzen A."/>
            <person name="Lundell T."/>
            <person name="Morin E."/>
            <person name="Murat C."/>
            <person name="Sun H."/>
            <person name="Tunlid A."/>
            <person name="Henrissat B."/>
            <person name="Grigoriev I.V."/>
            <person name="Hibbett D.S."/>
            <person name="Martin F."/>
            <person name="Nordberg H.P."/>
            <person name="Cantor M.N."/>
            <person name="Hua S.X."/>
        </authorList>
    </citation>
    <scope>NUCLEOTIDE SEQUENCE [LARGE SCALE GENOMIC DNA]</scope>
    <source>
        <strain evidence="1 2">UH-Slu-Lm8-n1</strain>
    </source>
</reference>